<dbReference type="GO" id="GO:0016853">
    <property type="term" value="F:isomerase activity"/>
    <property type="evidence" value="ECO:0007669"/>
    <property type="project" value="UniProtKB-KW"/>
</dbReference>
<dbReference type="SUPFAM" id="SSF52833">
    <property type="entry name" value="Thioredoxin-like"/>
    <property type="match status" value="1"/>
</dbReference>
<feature type="domain" description="Thioredoxin" evidence="1">
    <location>
        <begin position="56"/>
        <end position="195"/>
    </location>
</feature>
<dbReference type="PROSITE" id="PS51257">
    <property type="entry name" value="PROKAR_LIPOPROTEIN"/>
    <property type="match status" value="1"/>
</dbReference>
<dbReference type="GO" id="GO:0016491">
    <property type="term" value="F:oxidoreductase activity"/>
    <property type="evidence" value="ECO:0007669"/>
    <property type="project" value="InterPro"/>
</dbReference>
<keyword evidence="3" id="KW-1185">Reference proteome</keyword>
<dbReference type="InterPro" id="IPR036249">
    <property type="entry name" value="Thioredoxin-like_sf"/>
</dbReference>
<sequence length="195" mass="20462">MRSAISLLLLGTLMIAGCDKRSGPGSQANETISAANAASEAAPAAAVADKGQLDRSHKGEAAPDFAFVDPMGKKVTLAAFKGKPVLLNLWATWCIPCRAEMPTLDALAGKKGDALPVITLSQDLKGRELVDPYFAKAGFKNLKPWTDPDMAFSLGMNANLPTTILYDSAGKEVWRLAGEMDWAGAKAAALLAEAS</sequence>
<evidence type="ECO:0000313" key="3">
    <source>
        <dbReference type="Proteomes" id="UP000575241"/>
    </source>
</evidence>
<accession>A0A7W7NRI1</accession>
<dbReference type="CDD" id="cd02966">
    <property type="entry name" value="TlpA_like_family"/>
    <property type="match status" value="1"/>
</dbReference>
<dbReference type="PANTHER" id="PTHR42852:SF13">
    <property type="entry name" value="PROTEIN DIPZ"/>
    <property type="match status" value="1"/>
</dbReference>
<dbReference type="Proteomes" id="UP000575241">
    <property type="component" value="Unassembled WGS sequence"/>
</dbReference>
<dbReference type="PANTHER" id="PTHR42852">
    <property type="entry name" value="THIOL:DISULFIDE INTERCHANGE PROTEIN DSBE"/>
    <property type="match status" value="1"/>
</dbReference>
<reference evidence="2 3" key="1">
    <citation type="submission" date="2020-08" db="EMBL/GenBank/DDBJ databases">
        <title>Functional genomics of gut bacteria from endangered species of beetles.</title>
        <authorList>
            <person name="Carlos-Shanley C."/>
        </authorList>
    </citation>
    <scope>NUCLEOTIDE SEQUENCE [LARGE SCALE GENOMIC DNA]</scope>
    <source>
        <strain evidence="2 3">S00224</strain>
    </source>
</reference>
<evidence type="ECO:0000259" key="1">
    <source>
        <dbReference type="PROSITE" id="PS51352"/>
    </source>
</evidence>
<evidence type="ECO:0000313" key="2">
    <source>
        <dbReference type="EMBL" id="MBB4837827.1"/>
    </source>
</evidence>
<keyword evidence="2" id="KW-0413">Isomerase</keyword>
<dbReference type="Gene3D" id="3.40.30.10">
    <property type="entry name" value="Glutaredoxin"/>
    <property type="match status" value="1"/>
</dbReference>
<dbReference type="InterPro" id="IPR050553">
    <property type="entry name" value="Thioredoxin_ResA/DsbE_sf"/>
</dbReference>
<dbReference type="Pfam" id="PF08534">
    <property type="entry name" value="Redoxin"/>
    <property type="match status" value="1"/>
</dbReference>
<proteinExistence type="predicted"/>
<dbReference type="InterPro" id="IPR013766">
    <property type="entry name" value="Thioredoxin_domain"/>
</dbReference>
<dbReference type="EMBL" id="JACHLN010000001">
    <property type="protein sequence ID" value="MBB4837827.1"/>
    <property type="molecule type" value="Genomic_DNA"/>
</dbReference>
<dbReference type="InterPro" id="IPR013740">
    <property type="entry name" value="Redoxin"/>
</dbReference>
<gene>
    <name evidence="2" type="ORF">HNP52_000878</name>
</gene>
<dbReference type="AlphaFoldDB" id="A0A7W7NRI1"/>
<dbReference type="PROSITE" id="PS51352">
    <property type="entry name" value="THIOREDOXIN_2"/>
    <property type="match status" value="1"/>
</dbReference>
<name>A0A7W7NRI1_9SPHN</name>
<organism evidence="2 3">
    <name type="scientific">Sphingomonas kyeonggiensis</name>
    <dbReference type="NCBI Taxonomy" id="1268553"/>
    <lineage>
        <taxon>Bacteria</taxon>
        <taxon>Pseudomonadati</taxon>
        <taxon>Pseudomonadota</taxon>
        <taxon>Alphaproteobacteria</taxon>
        <taxon>Sphingomonadales</taxon>
        <taxon>Sphingomonadaceae</taxon>
        <taxon>Sphingomonas</taxon>
    </lineage>
</organism>
<dbReference type="RefSeq" id="WP_311768398.1">
    <property type="nucleotide sequence ID" value="NZ_JACHLN010000001.1"/>
</dbReference>
<comment type="caution">
    <text evidence="2">The sequence shown here is derived from an EMBL/GenBank/DDBJ whole genome shotgun (WGS) entry which is preliminary data.</text>
</comment>
<protein>
    <submittedName>
        <fullName evidence="2">Thiol-disulfide isomerase/thioredoxin</fullName>
    </submittedName>
</protein>